<dbReference type="PANTHER" id="PTHR48246">
    <property type="entry name" value="PROTEIN, PUTATIVE-RELATED"/>
    <property type="match status" value="1"/>
</dbReference>
<proteinExistence type="predicted"/>
<dbReference type="Pfam" id="PF24924">
    <property type="entry name" value="DUF7745"/>
    <property type="match status" value="1"/>
</dbReference>
<name>A0A9D4ZRN2_PEA</name>
<feature type="region of interest" description="Disordered" evidence="1">
    <location>
        <begin position="99"/>
        <end position="146"/>
    </location>
</feature>
<evidence type="ECO:0000256" key="1">
    <source>
        <dbReference type="SAM" id="MobiDB-lite"/>
    </source>
</evidence>
<evidence type="ECO:0000313" key="4">
    <source>
        <dbReference type="Proteomes" id="UP001058974"/>
    </source>
</evidence>
<comment type="caution">
    <text evidence="3">The sequence shown here is derived from an EMBL/GenBank/DDBJ whole genome shotgun (WGS) entry which is preliminary data.</text>
</comment>
<feature type="domain" description="DUF7745" evidence="2">
    <location>
        <begin position="22"/>
        <end position="78"/>
    </location>
</feature>
<evidence type="ECO:0000259" key="2">
    <source>
        <dbReference type="Pfam" id="PF24924"/>
    </source>
</evidence>
<dbReference type="PANTHER" id="PTHR48246:SF1">
    <property type="entry name" value="PROTEIN, PUTATIVE-RELATED"/>
    <property type="match status" value="1"/>
</dbReference>
<accession>A0A9D4ZRN2</accession>
<organism evidence="3 4">
    <name type="scientific">Pisum sativum</name>
    <name type="common">Garden pea</name>
    <name type="synonym">Lathyrus oleraceus</name>
    <dbReference type="NCBI Taxonomy" id="3888"/>
    <lineage>
        <taxon>Eukaryota</taxon>
        <taxon>Viridiplantae</taxon>
        <taxon>Streptophyta</taxon>
        <taxon>Embryophyta</taxon>
        <taxon>Tracheophyta</taxon>
        <taxon>Spermatophyta</taxon>
        <taxon>Magnoliopsida</taxon>
        <taxon>eudicotyledons</taxon>
        <taxon>Gunneridae</taxon>
        <taxon>Pentapetalae</taxon>
        <taxon>rosids</taxon>
        <taxon>fabids</taxon>
        <taxon>Fabales</taxon>
        <taxon>Fabaceae</taxon>
        <taxon>Papilionoideae</taxon>
        <taxon>50 kb inversion clade</taxon>
        <taxon>NPAAA clade</taxon>
        <taxon>Hologalegina</taxon>
        <taxon>IRL clade</taxon>
        <taxon>Fabeae</taxon>
        <taxon>Lathyrus</taxon>
    </lineage>
</organism>
<feature type="compositionally biased region" description="Basic and acidic residues" evidence="1">
    <location>
        <begin position="99"/>
        <end position="108"/>
    </location>
</feature>
<reference evidence="3 4" key="1">
    <citation type="journal article" date="2022" name="Nat. Genet.">
        <title>Improved pea reference genome and pan-genome highlight genomic features and evolutionary characteristics.</title>
        <authorList>
            <person name="Yang T."/>
            <person name="Liu R."/>
            <person name="Luo Y."/>
            <person name="Hu S."/>
            <person name="Wang D."/>
            <person name="Wang C."/>
            <person name="Pandey M.K."/>
            <person name="Ge S."/>
            <person name="Xu Q."/>
            <person name="Li N."/>
            <person name="Li G."/>
            <person name="Huang Y."/>
            <person name="Saxena R.K."/>
            <person name="Ji Y."/>
            <person name="Li M."/>
            <person name="Yan X."/>
            <person name="He Y."/>
            <person name="Liu Y."/>
            <person name="Wang X."/>
            <person name="Xiang C."/>
            <person name="Varshney R.K."/>
            <person name="Ding H."/>
            <person name="Gao S."/>
            <person name="Zong X."/>
        </authorList>
    </citation>
    <scope>NUCLEOTIDE SEQUENCE [LARGE SCALE GENOMIC DNA]</scope>
    <source>
        <strain evidence="3 4">cv. Zhongwan 6</strain>
    </source>
</reference>
<dbReference type="Gramene" id="Psat07G0006400-T1">
    <property type="protein sequence ID" value="KAI5382491.1"/>
    <property type="gene ID" value="KIW84_070064"/>
</dbReference>
<dbReference type="Proteomes" id="UP001058974">
    <property type="component" value="Chromosome 7"/>
</dbReference>
<sequence length="146" mass="16786">MDYGRRNTKKYSFRCPELKELRKLPSFVLDPLDFKQRHRKLLSILSANVVEGLLSVLVQFYDPLYHCFTFPDYQLVPTDQSPFSLSPGRRTEELVARHAEFPQAKEWKNPGTGGLTRPPVSHDMGRVKQKGKERKTSSLTRPPVSA</sequence>
<dbReference type="EMBL" id="JAMSHJ010000007">
    <property type="protein sequence ID" value="KAI5382491.1"/>
    <property type="molecule type" value="Genomic_DNA"/>
</dbReference>
<dbReference type="InterPro" id="IPR056647">
    <property type="entry name" value="DUF7745"/>
</dbReference>
<dbReference type="AlphaFoldDB" id="A0A9D4ZRN2"/>
<protein>
    <recommendedName>
        <fullName evidence="2">DUF7745 domain-containing protein</fullName>
    </recommendedName>
</protein>
<keyword evidence="4" id="KW-1185">Reference proteome</keyword>
<evidence type="ECO:0000313" key="3">
    <source>
        <dbReference type="EMBL" id="KAI5382491.1"/>
    </source>
</evidence>
<gene>
    <name evidence="3" type="ORF">KIW84_070064</name>
</gene>